<dbReference type="Proteomes" id="UP001597111">
    <property type="component" value="Unassembled WGS sequence"/>
</dbReference>
<gene>
    <name evidence="2" type="ORF">ACFR9S_04940</name>
</gene>
<comment type="caution">
    <text evidence="2">The sequence shown here is derived from an EMBL/GenBank/DDBJ whole genome shotgun (WGS) entry which is preliminary data.</text>
</comment>
<evidence type="ECO:0000256" key="1">
    <source>
        <dbReference type="SAM" id="MobiDB-lite"/>
    </source>
</evidence>
<accession>A0ABD6B3R3</accession>
<sequence length="77" mass="8466">MTDGTLRCPECGITSPESTTELRPGDICPDCRRGYLETTEAALRCPECGITSSESTRDLRPGDICPDCHRGYLELDE</sequence>
<name>A0ABD6B3R3_9EURY</name>
<evidence type="ECO:0008006" key="4">
    <source>
        <dbReference type="Google" id="ProtNLM"/>
    </source>
</evidence>
<dbReference type="AlphaFoldDB" id="A0ABD6B3R3"/>
<proteinExistence type="predicted"/>
<reference evidence="2 3" key="1">
    <citation type="journal article" date="2019" name="Int. J. Syst. Evol. Microbiol.">
        <title>The Global Catalogue of Microorganisms (GCM) 10K type strain sequencing project: providing services to taxonomists for standard genome sequencing and annotation.</title>
        <authorList>
            <consortium name="The Broad Institute Genomics Platform"/>
            <consortium name="The Broad Institute Genome Sequencing Center for Infectious Disease"/>
            <person name="Wu L."/>
            <person name="Ma J."/>
        </authorList>
    </citation>
    <scope>NUCLEOTIDE SEQUENCE [LARGE SCALE GENOMIC DNA]</scope>
    <source>
        <strain evidence="2 3">CGMCC 1.12285</strain>
    </source>
</reference>
<organism evidence="2 3">
    <name type="scientific">Halolamina salina</name>
    <dbReference type="NCBI Taxonomy" id="1220023"/>
    <lineage>
        <taxon>Archaea</taxon>
        <taxon>Methanobacteriati</taxon>
        <taxon>Methanobacteriota</taxon>
        <taxon>Stenosarchaea group</taxon>
        <taxon>Halobacteria</taxon>
        <taxon>Halobacteriales</taxon>
        <taxon>Haloferacaceae</taxon>
    </lineage>
</organism>
<dbReference type="EMBL" id="JBHUDH010000039">
    <property type="protein sequence ID" value="MFD1525651.1"/>
    <property type="molecule type" value="Genomic_DNA"/>
</dbReference>
<evidence type="ECO:0000313" key="2">
    <source>
        <dbReference type="EMBL" id="MFD1525651.1"/>
    </source>
</evidence>
<keyword evidence="3" id="KW-1185">Reference proteome</keyword>
<dbReference type="RefSeq" id="WP_379731121.1">
    <property type="nucleotide sequence ID" value="NZ_JBHSWZ010000054.1"/>
</dbReference>
<protein>
    <recommendedName>
        <fullName evidence="4">Small CPxCG-related zinc finger protein</fullName>
    </recommendedName>
</protein>
<feature type="region of interest" description="Disordered" evidence="1">
    <location>
        <begin position="1"/>
        <end position="22"/>
    </location>
</feature>
<evidence type="ECO:0000313" key="3">
    <source>
        <dbReference type="Proteomes" id="UP001597111"/>
    </source>
</evidence>